<dbReference type="InterPro" id="IPR009078">
    <property type="entry name" value="Ferritin-like_SF"/>
</dbReference>
<proteinExistence type="predicted"/>
<dbReference type="AlphaFoldDB" id="A0A0A2UV39"/>
<dbReference type="Pfam" id="PF02915">
    <property type="entry name" value="Rubrerythrin"/>
    <property type="match status" value="1"/>
</dbReference>
<organism evidence="2 3">
    <name type="scientific">Pontibacillus chungwhensis BH030062</name>
    <dbReference type="NCBI Taxonomy" id="1385513"/>
    <lineage>
        <taxon>Bacteria</taxon>
        <taxon>Bacillati</taxon>
        <taxon>Bacillota</taxon>
        <taxon>Bacilli</taxon>
        <taxon>Bacillales</taxon>
        <taxon>Bacillaceae</taxon>
        <taxon>Pontibacillus</taxon>
    </lineage>
</organism>
<gene>
    <name evidence="2" type="ORF">N780_01060</name>
</gene>
<dbReference type="GO" id="GO:0016491">
    <property type="term" value="F:oxidoreductase activity"/>
    <property type="evidence" value="ECO:0007669"/>
    <property type="project" value="InterPro"/>
</dbReference>
<feature type="domain" description="Rubrerythrin diiron-binding" evidence="1">
    <location>
        <begin position="52"/>
        <end position="169"/>
    </location>
</feature>
<name>A0A0A2UV39_9BACI</name>
<protein>
    <recommendedName>
        <fullName evidence="1">Rubrerythrin diiron-binding domain-containing protein</fullName>
    </recommendedName>
</protein>
<dbReference type="EMBL" id="AVBG01000003">
    <property type="protein sequence ID" value="KGP92187.1"/>
    <property type="molecule type" value="Genomic_DNA"/>
</dbReference>
<dbReference type="SUPFAM" id="SSF47240">
    <property type="entry name" value="Ferritin-like"/>
    <property type="match status" value="1"/>
</dbReference>
<evidence type="ECO:0000313" key="2">
    <source>
        <dbReference type="EMBL" id="KGP92187.1"/>
    </source>
</evidence>
<reference evidence="2 3" key="1">
    <citation type="submission" date="2013-08" db="EMBL/GenBank/DDBJ databases">
        <title>Genome of Pontibacillus chungwhensis.</title>
        <authorList>
            <person name="Wang Q."/>
            <person name="Wang G."/>
        </authorList>
    </citation>
    <scope>NUCLEOTIDE SEQUENCE [LARGE SCALE GENOMIC DNA]</scope>
    <source>
        <strain evidence="2 3">BH030062</strain>
    </source>
</reference>
<dbReference type="CDD" id="cd01048">
    <property type="entry name" value="Ferritin_like_AB2"/>
    <property type="match status" value="1"/>
</dbReference>
<evidence type="ECO:0000259" key="1">
    <source>
        <dbReference type="Pfam" id="PF02915"/>
    </source>
</evidence>
<sequence length="177" mass="20263">MKFLLSRRFRIGLIVFSFVLFLASSIINAQTIPEDYGAKGALKDPRLTYEKALEYAIEDEYLAQERYNKVIQKYGQVFPFPKIQAAEKKHIEALTRLYNKANLSIPENQAKQYTAMPASIKVALQQAVQAEIDNIAMYNRFLEIKNLPPNATKVFTNLRDASKKHLVAFNFGLSQQQ</sequence>
<dbReference type="InterPro" id="IPR019243">
    <property type="entry name" value="DUF2202"/>
</dbReference>
<keyword evidence="3" id="KW-1185">Reference proteome</keyword>
<dbReference type="OrthoDB" id="573482at2"/>
<dbReference type="eggNOG" id="COG1633">
    <property type="taxonomic scope" value="Bacteria"/>
</dbReference>
<dbReference type="InterPro" id="IPR003251">
    <property type="entry name" value="Rr_diiron-bd_dom"/>
</dbReference>
<evidence type="ECO:0000313" key="3">
    <source>
        <dbReference type="Proteomes" id="UP000030153"/>
    </source>
</evidence>
<dbReference type="STRING" id="1385513.N780_01060"/>
<comment type="caution">
    <text evidence="2">The sequence shown here is derived from an EMBL/GenBank/DDBJ whole genome shotgun (WGS) entry which is preliminary data.</text>
</comment>
<dbReference type="Gene3D" id="1.20.1260.10">
    <property type="match status" value="1"/>
</dbReference>
<dbReference type="RefSeq" id="WP_036781229.1">
    <property type="nucleotide sequence ID" value="NZ_AVBG01000003.1"/>
</dbReference>
<dbReference type="InterPro" id="IPR012347">
    <property type="entry name" value="Ferritin-like"/>
</dbReference>
<dbReference type="Proteomes" id="UP000030153">
    <property type="component" value="Unassembled WGS sequence"/>
</dbReference>
<accession>A0A0A2UV39</accession>
<dbReference type="GO" id="GO:0046872">
    <property type="term" value="F:metal ion binding"/>
    <property type="evidence" value="ECO:0007669"/>
    <property type="project" value="InterPro"/>
</dbReference>